<gene>
    <name evidence="1" type="ORF">PYW08_015793</name>
</gene>
<evidence type="ECO:0000313" key="1">
    <source>
        <dbReference type="EMBL" id="KAJ8724319.1"/>
    </source>
</evidence>
<organism evidence="1 2">
    <name type="scientific">Mythimna loreyi</name>
    <dbReference type="NCBI Taxonomy" id="667449"/>
    <lineage>
        <taxon>Eukaryota</taxon>
        <taxon>Metazoa</taxon>
        <taxon>Ecdysozoa</taxon>
        <taxon>Arthropoda</taxon>
        <taxon>Hexapoda</taxon>
        <taxon>Insecta</taxon>
        <taxon>Pterygota</taxon>
        <taxon>Neoptera</taxon>
        <taxon>Endopterygota</taxon>
        <taxon>Lepidoptera</taxon>
        <taxon>Glossata</taxon>
        <taxon>Ditrysia</taxon>
        <taxon>Noctuoidea</taxon>
        <taxon>Noctuidae</taxon>
        <taxon>Noctuinae</taxon>
        <taxon>Hadenini</taxon>
        <taxon>Mythimna</taxon>
    </lineage>
</organism>
<protein>
    <submittedName>
        <fullName evidence="1">Uncharacterized protein</fullName>
    </submittedName>
</protein>
<name>A0ACC2QTN4_9NEOP</name>
<dbReference type="EMBL" id="CM056784">
    <property type="protein sequence ID" value="KAJ8724319.1"/>
    <property type="molecule type" value="Genomic_DNA"/>
</dbReference>
<proteinExistence type="predicted"/>
<evidence type="ECO:0000313" key="2">
    <source>
        <dbReference type="Proteomes" id="UP001231649"/>
    </source>
</evidence>
<sequence>MRTLHTVLCLLTVNVVQITSYYVHDYVKDGRPVDGPFPSSLKNMPYMCYQVPVKGPCDGMEVIWFFDIVRRQCLRMFYSGCGGNENKFRSKQACELTCNTVRRI</sequence>
<dbReference type="Proteomes" id="UP001231649">
    <property type="component" value="Chromosome 8"/>
</dbReference>
<reference evidence="1" key="1">
    <citation type="submission" date="2023-03" db="EMBL/GenBank/DDBJ databases">
        <title>Chromosome-level genomes of two armyworms, Mythimna separata and Mythimna loreyi, provide insights into the biosynthesis and reception of sex pheromones.</title>
        <authorList>
            <person name="Zhao H."/>
        </authorList>
    </citation>
    <scope>NUCLEOTIDE SEQUENCE</scope>
    <source>
        <strain evidence="1">BeijingLab</strain>
    </source>
</reference>
<comment type="caution">
    <text evidence="1">The sequence shown here is derived from an EMBL/GenBank/DDBJ whole genome shotgun (WGS) entry which is preliminary data.</text>
</comment>
<keyword evidence="2" id="KW-1185">Reference proteome</keyword>
<accession>A0ACC2QTN4</accession>